<organism evidence="2 3">
    <name type="scientific">Nocardioides taihuensis</name>
    <dbReference type="NCBI Taxonomy" id="1835606"/>
    <lineage>
        <taxon>Bacteria</taxon>
        <taxon>Bacillati</taxon>
        <taxon>Actinomycetota</taxon>
        <taxon>Actinomycetes</taxon>
        <taxon>Propionibacteriales</taxon>
        <taxon>Nocardioidaceae</taxon>
        <taxon>Nocardioides</taxon>
    </lineage>
</organism>
<name>A0ABW0BQB2_9ACTN</name>
<dbReference type="EMBL" id="JBHSKD010000027">
    <property type="protein sequence ID" value="MFC5179168.1"/>
    <property type="molecule type" value="Genomic_DNA"/>
</dbReference>
<evidence type="ECO:0000256" key="1">
    <source>
        <dbReference type="SAM" id="MobiDB-lite"/>
    </source>
</evidence>
<evidence type="ECO:0000313" key="2">
    <source>
        <dbReference type="EMBL" id="MFC5179168.1"/>
    </source>
</evidence>
<reference evidence="3" key="1">
    <citation type="journal article" date="2019" name="Int. J. Syst. Evol. Microbiol.">
        <title>The Global Catalogue of Microorganisms (GCM) 10K type strain sequencing project: providing services to taxonomists for standard genome sequencing and annotation.</title>
        <authorList>
            <consortium name="The Broad Institute Genomics Platform"/>
            <consortium name="The Broad Institute Genome Sequencing Center for Infectious Disease"/>
            <person name="Wu L."/>
            <person name="Ma J."/>
        </authorList>
    </citation>
    <scope>NUCLEOTIDE SEQUENCE [LARGE SCALE GENOMIC DNA]</scope>
    <source>
        <strain evidence="3">DFY41</strain>
    </source>
</reference>
<feature type="region of interest" description="Disordered" evidence="1">
    <location>
        <begin position="1"/>
        <end position="21"/>
    </location>
</feature>
<dbReference type="Proteomes" id="UP001596087">
    <property type="component" value="Unassembled WGS sequence"/>
</dbReference>
<accession>A0ABW0BQB2</accession>
<gene>
    <name evidence="2" type="ORF">ACFPGP_20965</name>
</gene>
<dbReference type="SUPFAM" id="SSF141259">
    <property type="entry name" value="CarD-like"/>
    <property type="match status" value="1"/>
</dbReference>
<comment type="caution">
    <text evidence="2">The sequence shown here is derived from an EMBL/GenBank/DDBJ whole genome shotgun (WGS) entry which is preliminary data.</text>
</comment>
<dbReference type="RefSeq" id="WP_378593076.1">
    <property type="nucleotide sequence ID" value="NZ_JBHSKD010000027.1"/>
</dbReference>
<protein>
    <submittedName>
        <fullName evidence="2">CarD family transcriptional regulator</fullName>
    </submittedName>
</protein>
<keyword evidence="3" id="KW-1185">Reference proteome</keyword>
<proteinExistence type="predicted"/>
<sequence>MATTPARPRRLASSPFQPDPEPVIEEFEVGELVSHDTHGVGRVVGVEAGAVTVDFRPKVVRVTSPYAKMGKL</sequence>
<dbReference type="InterPro" id="IPR036101">
    <property type="entry name" value="CarD-like/TRCF_RID_sf"/>
</dbReference>
<evidence type="ECO:0000313" key="3">
    <source>
        <dbReference type="Proteomes" id="UP001596087"/>
    </source>
</evidence>